<dbReference type="EMBL" id="CAJGYO010000006">
    <property type="protein sequence ID" value="CAD6237094.1"/>
    <property type="molecule type" value="Genomic_DNA"/>
</dbReference>
<name>A0A811NYS1_9POAL</name>
<accession>A0A811NYS1</accession>
<reference evidence="2" key="1">
    <citation type="submission" date="2020-10" db="EMBL/GenBank/DDBJ databases">
        <authorList>
            <person name="Han B."/>
            <person name="Lu T."/>
            <person name="Zhao Q."/>
            <person name="Huang X."/>
            <person name="Zhao Y."/>
        </authorList>
    </citation>
    <scope>NUCLEOTIDE SEQUENCE</scope>
</reference>
<gene>
    <name evidence="2" type="ORF">NCGR_LOCUS24790</name>
</gene>
<evidence type="ECO:0000313" key="2">
    <source>
        <dbReference type="EMBL" id="CAD6237094.1"/>
    </source>
</evidence>
<dbReference type="AlphaFoldDB" id="A0A811NYS1"/>
<comment type="caution">
    <text evidence="2">The sequence shown here is derived from an EMBL/GenBank/DDBJ whole genome shotgun (WGS) entry which is preliminary data.</text>
</comment>
<dbReference type="Proteomes" id="UP000604825">
    <property type="component" value="Unassembled WGS sequence"/>
</dbReference>
<dbReference type="OrthoDB" id="8026949at2759"/>
<protein>
    <submittedName>
        <fullName evidence="2">Uncharacterized protein</fullName>
    </submittedName>
</protein>
<dbReference type="PANTHER" id="PTHR23002">
    <property type="entry name" value="ZINC FINGER CCHC DOMAIN CONTAINING PROTEIN"/>
    <property type="match status" value="1"/>
</dbReference>
<sequence>MAPALQALRYSEHKPPISFRSSFFSRNSWKLHCNHLADLLGPDVEPSGSRSQSTAPITEKGKLRSWVGPNGQYYRELPCPSCRGRGYTPCKECGIDRSSLDCPMCNGKGIRMCLQCSGECVIWQEYVDEQPWEKVRSSSPLKVKEDDEVDKLEININNPKRSKRTYASPSPEVAIKISRSLRSLNAQTGLFTKHMKLIHQDPELRAQRVAAIKRTKGTAAARKRASEIQKAFFSDPENRLKRSISMKANVDKKDIEAFIALQRGKVQPGCSSGAGCVAEKGIIVGHVENQSPRKSTNNVLGTAADAVKWDTTGVTAPHPPMWALVLQAMWLTKLIVLTQLFIHVVSV</sequence>
<feature type="region of interest" description="Disordered" evidence="1">
    <location>
        <begin position="44"/>
        <end position="63"/>
    </location>
</feature>
<proteinExistence type="predicted"/>
<dbReference type="InterPro" id="IPR051714">
    <property type="entry name" value="Znf_CCHC_NABP"/>
</dbReference>
<keyword evidence="3" id="KW-1185">Reference proteome</keyword>
<organism evidence="2 3">
    <name type="scientific">Miscanthus lutarioriparius</name>
    <dbReference type="NCBI Taxonomy" id="422564"/>
    <lineage>
        <taxon>Eukaryota</taxon>
        <taxon>Viridiplantae</taxon>
        <taxon>Streptophyta</taxon>
        <taxon>Embryophyta</taxon>
        <taxon>Tracheophyta</taxon>
        <taxon>Spermatophyta</taxon>
        <taxon>Magnoliopsida</taxon>
        <taxon>Liliopsida</taxon>
        <taxon>Poales</taxon>
        <taxon>Poaceae</taxon>
        <taxon>PACMAD clade</taxon>
        <taxon>Panicoideae</taxon>
        <taxon>Andropogonodae</taxon>
        <taxon>Andropogoneae</taxon>
        <taxon>Saccharinae</taxon>
        <taxon>Miscanthus</taxon>
    </lineage>
</organism>
<evidence type="ECO:0000256" key="1">
    <source>
        <dbReference type="SAM" id="MobiDB-lite"/>
    </source>
</evidence>
<evidence type="ECO:0000313" key="3">
    <source>
        <dbReference type="Proteomes" id="UP000604825"/>
    </source>
</evidence>